<feature type="compositionally biased region" description="Low complexity" evidence="6">
    <location>
        <begin position="634"/>
        <end position="657"/>
    </location>
</feature>
<dbReference type="InterPro" id="IPR051584">
    <property type="entry name" value="GPCR-associated_LMBR1"/>
</dbReference>
<evidence type="ECO:0000313" key="9">
    <source>
        <dbReference type="Proteomes" id="UP000239899"/>
    </source>
</evidence>
<comment type="subcellular location">
    <subcellularLocation>
        <location evidence="1">Membrane</location>
        <topology evidence="1">Multi-pass membrane protein</topology>
    </subcellularLocation>
</comment>
<evidence type="ECO:0000256" key="1">
    <source>
        <dbReference type="ARBA" id="ARBA00004141"/>
    </source>
</evidence>
<feature type="region of interest" description="Disordered" evidence="6">
    <location>
        <begin position="634"/>
        <end position="667"/>
    </location>
</feature>
<feature type="transmembrane region" description="Helical" evidence="7">
    <location>
        <begin position="150"/>
        <end position="171"/>
    </location>
</feature>
<organism evidence="8 9">
    <name type="scientific">Chlorella sorokiniana</name>
    <name type="common">Freshwater green alga</name>
    <dbReference type="NCBI Taxonomy" id="3076"/>
    <lineage>
        <taxon>Eukaryota</taxon>
        <taxon>Viridiplantae</taxon>
        <taxon>Chlorophyta</taxon>
        <taxon>core chlorophytes</taxon>
        <taxon>Trebouxiophyceae</taxon>
        <taxon>Chlorellales</taxon>
        <taxon>Chlorellaceae</taxon>
        <taxon>Chlorella clade</taxon>
        <taxon>Chlorella</taxon>
    </lineage>
</organism>
<gene>
    <name evidence="8" type="ORF">C2E21_3930</name>
</gene>
<feature type="transmembrane region" description="Helical" evidence="7">
    <location>
        <begin position="386"/>
        <end position="404"/>
    </location>
</feature>
<keyword evidence="5 7" id="KW-0472">Membrane</keyword>
<dbReference type="Pfam" id="PF04791">
    <property type="entry name" value="LMBR1"/>
    <property type="match status" value="1"/>
</dbReference>
<feature type="transmembrane region" description="Helical" evidence="7">
    <location>
        <begin position="6"/>
        <end position="24"/>
    </location>
</feature>
<dbReference type="PANTHER" id="PTHR21355">
    <property type="entry name" value="G-PROTEIN COUPLED RECEPTOR-ASSOCIATED PROTEIN LMBRD2"/>
    <property type="match status" value="1"/>
</dbReference>
<evidence type="ECO:0000256" key="6">
    <source>
        <dbReference type="SAM" id="MobiDB-lite"/>
    </source>
</evidence>
<evidence type="ECO:0000256" key="5">
    <source>
        <dbReference type="ARBA" id="ARBA00023136"/>
    </source>
</evidence>
<dbReference type="Pfam" id="PF13424">
    <property type="entry name" value="TPR_12"/>
    <property type="match status" value="1"/>
</dbReference>
<dbReference type="InterPro" id="IPR011990">
    <property type="entry name" value="TPR-like_helical_dom_sf"/>
</dbReference>
<dbReference type="AlphaFoldDB" id="A0A2P6TTT2"/>
<proteinExistence type="inferred from homology"/>
<reference evidence="8 9" key="1">
    <citation type="journal article" date="2018" name="Plant J.">
        <title>Genome sequences of Chlorella sorokiniana UTEX 1602 and Micractinium conductrix SAG 241.80: implications to maltose excretion by a green alga.</title>
        <authorList>
            <person name="Arriola M.B."/>
            <person name="Velmurugan N."/>
            <person name="Zhang Y."/>
            <person name="Plunkett M.H."/>
            <person name="Hondzo H."/>
            <person name="Barney B.M."/>
        </authorList>
    </citation>
    <scope>NUCLEOTIDE SEQUENCE [LARGE SCALE GENOMIC DNA]</scope>
    <source>
        <strain evidence="9">UTEX 1602</strain>
    </source>
</reference>
<dbReference type="OrthoDB" id="203099at2759"/>
<protein>
    <submittedName>
        <fullName evidence="8">LMBR1 domain-containing 2</fullName>
    </submittedName>
</protein>
<dbReference type="Proteomes" id="UP000239899">
    <property type="component" value="Unassembled WGS sequence"/>
</dbReference>
<keyword evidence="9" id="KW-1185">Reference proteome</keyword>
<feature type="transmembrane region" description="Helical" evidence="7">
    <location>
        <begin position="72"/>
        <end position="99"/>
    </location>
</feature>
<comment type="caution">
    <text evidence="8">The sequence shown here is derived from an EMBL/GenBank/DDBJ whole genome shotgun (WGS) entry which is preliminary data.</text>
</comment>
<keyword evidence="3 7" id="KW-0812">Transmembrane</keyword>
<name>A0A2P6TTT2_CHLSO</name>
<evidence type="ECO:0000256" key="4">
    <source>
        <dbReference type="ARBA" id="ARBA00022989"/>
    </source>
</evidence>
<keyword evidence="4 7" id="KW-1133">Transmembrane helix</keyword>
<dbReference type="EMBL" id="LHPG02000007">
    <property type="protein sequence ID" value="PRW57475.1"/>
    <property type="molecule type" value="Genomic_DNA"/>
</dbReference>
<evidence type="ECO:0000256" key="3">
    <source>
        <dbReference type="ARBA" id="ARBA00022692"/>
    </source>
</evidence>
<feature type="transmembrane region" description="Helical" evidence="7">
    <location>
        <begin position="31"/>
        <end position="52"/>
    </location>
</feature>
<dbReference type="PANTHER" id="PTHR21355:SF0">
    <property type="entry name" value="G-PROTEIN COUPLED RECEPTOR-ASSOCIATED PROTEIN LMBRD2"/>
    <property type="match status" value="1"/>
</dbReference>
<evidence type="ECO:0000313" key="8">
    <source>
        <dbReference type="EMBL" id="PRW57475.1"/>
    </source>
</evidence>
<evidence type="ECO:0000256" key="7">
    <source>
        <dbReference type="SAM" id="Phobius"/>
    </source>
</evidence>
<feature type="transmembrane region" description="Helical" evidence="7">
    <location>
        <begin position="111"/>
        <end position="130"/>
    </location>
</feature>
<sequence length="850" mass="91636">MWGFYAVAMSAVAVAVAFLLRKLAAPKVTPVVLAVTYAGWLTSLSVVALVPIDVYTSLAGKDTGALSTLWSISYWSTQVLTWAVVPIMQGYAISGAFTVLGRMRSSLKRLWVFYLIIGALAAAGVLAALAAGKLKLATLPTLVFTLSNTYGLIVIIALLGYGLVEIPRIFWRRSFPETRLKYHYHRVGRAAERLTDSSDELEKVLAIVLATSQQIPRSDARMRKYMDFIIKYTDEYSPVRLDALVRSKVSVDRLAESDLDYANSVTSLASLRGRLKLAIANFQGCSGEYVNFVKKAIDLEAVCKARQHGLTVAPGGHHSRWAEARWAYKCYARPWVLRGMAALAFAASAVIVWSEATIGSGRSPDLSPFSLMVRSGAQHNEFGEQLLVALPLVYMCACAYFSLLKLGTGAVSFYHVVAGGTWAYSLLLSSSQMARFAAPLCFNFLHVIRMNDLSKDQQSMVFFQKMGAMNSDVPVLGQEFNTWFPLTMVIYVALLTLNWWERCCSRIFIANRFRFEAERADDEHTTRGMRLVQAEIDAMSKGWPLGDGIALFGLGSYVGGSTSAGGKRGSQADLSVELNASSSAAAGGAGSSAAGTSRPALFGGAAAGAGSDAGRASPPSKAALMREKYANRSSSSMAGAGAGPSSAAAVPAPAAAPDRQVQRREHEEAAVDALFAGVESRPSRQSARLLDDQHTDSAGGLISRSQVWVDLGAVPTSQGLVPGPRVEQARRQYEQDRAAFGESAIPTQLSKHNLAEALTDPDPAESERLHREVLAFKERVYGPRDIRTCTTVNSLGSLLRKRGQLEEAEVLLRRAMERADWANHKRVCRAEPAPEEAPAAAAAAVAAAGQ</sequence>
<comment type="similarity">
    <text evidence="2">Belongs to the LIMR family.</text>
</comment>
<accession>A0A2P6TTT2</accession>
<dbReference type="InterPro" id="IPR006876">
    <property type="entry name" value="LMBR1-like_membr_prot"/>
</dbReference>
<dbReference type="Gene3D" id="1.25.40.10">
    <property type="entry name" value="Tetratricopeptide repeat domain"/>
    <property type="match status" value="1"/>
</dbReference>
<dbReference type="GO" id="GO:0016020">
    <property type="term" value="C:membrane"/>
    <property type="evidence" value="ECO:0007669"/>
    <property type="project" value="UniProtKB-SubCell"/>
</dbReference>
<feature type="transmembrane region" description="Helical" evidence="7">
    <location>
        <begin position="411"/>
        <end position="430"/>
    </location>
</feature>
<feature type="transmembrane region" description="Helical" evidence="7">
    <location>
        <begin position="335"/>
        <end position="354"/>
    </location>
</feature>
<evidence type="ECO:0000256" key="2">
    <source>
        <dbReference type="ARBA" id="ARBA00010487"/>
    </source>
</evidence>